<dbReference type="GO" id="GO:0032589">
    <property type="term" value="C:neuron projection membrane"/>
    <property type="evidence" value="ECO:0007669"/>
    <property type="project" value="TreeGrafter"/>
</dbReference>
<dbReference type="KEGG" id="hazt:108678300"/>
<feature type="chain" id="PRO_5037502601" evidence="1">
    <location>
        <begin position="20"/>
        <end position="213"/>
    </location>
</feature>
<dbReference type="RefSeq" id="XP_018022165.2">
    <property type="nucleotide sequence ID" value="XM_018166676.2"/>
</dbReference>
<name>A0A8B7P869_HYAAZ</name>
<dbReference type="AlphaFoldDB" id="A0A8B7P869"/>
<accession>A0A8B7P869</accession>
<evidence type="ECO:0000259" key="2">
    <source>
        <dbReference type="PROSITE" id="PS50835"/>
    </source>
</evidence>
<dbReference type="InterPro" id="IPR036179">
    <property type="entry name" value="Ig-like_dom_sf"/>
</dbReference>
<protein>
    <submittedName>
        <fullName evidence="4">Zwei Ig domain protein zig-8-like</fullName>
    </submittedName>
</protein>
<keyword evidence="1" id="KW-0732">Signal</keyword>
<dbReference type="SMART" id="SM00408">
    <property type="entry name" value="IGc2"/>
    <property type="match status" value="1"/>
</dbReference>
<dbReference type="Pfam" id="PF07686">
    <property type="entry name" value="V-set"/>
    <property type="match status" value="1"/>
</dbReference>
<feature type="domain" description="Ig-like" evidence="2">
    <location>
        <begin position="44"/>
        <end position="152"/>
    </location>
</feature>
<dbReference type="InterPro" id="IPR003598">
    <property type="entry name" value="Ig_sub2"/>
</dbReference>
<dbReference type="PROSITE" id="PS50835">
    <property type="entry name" value="IG_LIKE"/>
    <property type="match status" value="1"/>
</dbReference>
<gene>
    <name evidence="4" type="primary">LOC108678300</name>
</gene>
<feature type="signal peptide" evidence="1">
    <location>
        <begin position="1"/>
        <end position="19"/>
    </location>
</feature>
<dbReference type="InterPro" id="IPR013106">
    <property type="entry name" value="Ig_V-set"/>
</dbReference>
<dbReference type="Proteomes" id="UP000694843">
    <property type="component" value="Unplaced"/>
</dbReference>
<evidence type="ECO:0000313" key="4">
    <source>
        <dbReference type="RefSeq" id="XP_018022165.2"/>
    </source>
</evidence>
<dbReference type="GeneID" id="108678300"/>
<dbReference type="InterPro" id="IPR037448">
    <property type="entry name" value="Zig-8"/>
</dbReference>
<dbReference type="Gene3D" id="2.60.40.10">
    <property type="entry name" value="Immunoglobulins"/>
    <property type="match status" value="1"/>
</dbReference>
<keyword evidence="3" id="KW-1185">Reference proteome</keyword>
<sequence>MTPQQLLLLLLTAATLVGGSEWKEETDWDSSKWAQLHATPKRGPAFLPGLPTRVLTTAGNNATLPCRLANLRRRTVSWIRQADLQVLTLDVFTFTSDSRFSIKSTHPSPNSVHTGSLGSWDLRIRDVSQDDTGVYLCQINTRPTLVHAVTLSVADGLPRISGPREVYLHAGSRLLLSCWLLAPPHPPPVVWSVNGTLLNTSADARWVARELNI</sequence>
<dbReference type="GO" id="GO:0050808">
    <property type="term" value="P:synapse organization"/>
    <property type="evidence" value="ECO:0007669"/>
    <property type="project" value="TreeGrafter"/>
</dbReference>
<dbReference type="InterPro" id="IPR013783">
    <property type="entry name" value="Ig-like_fold"/>
</dbReference>
<dbReference type="OMA" id="LCQINTR"/>
<dbReference type="SUPFAM" id="SSF48726">
    <property type="entry name" value="Immunoglobulin"/>
    <property type="match status" value="2"/>
</dbReference>
<organism evidence="3 4">
    <name type="scientific">Hyalella azteca</name>
    <name type="common">Amphipod</name>
    <dbReference type="NCBI Taxonomy" id="294128"/>
    <lineage>
        <taxon>Eukaryota</taxon>
        <taxon>Metazoa</taxon>
        <taxon>Ecdysozoa</taxon>
        <taxon>Arthropoda</taxon>
        <taxon>Crustacea</taxon>
        <taxon>Multicrustacea</taxon>
        <taxon>Malacostraca</taxon>
        <taxon>Eumalacostraca</taxon>
        <taxon>Peracarida</taxon>
        <taxon>Amphipoda</taxon>
        <taxon>Senticaudata</taxon>
        <taxon>Talitrida</taxon>
        <taxon>Talitroidea</taxon>
        <taxon>Hyalellidae</taxon>
        <taxon>Hyalella</taxon>
    </lineage>
</organism>
<dbReference type="InterPro" id="IPR007110">
    <property type="entry name" value="Ig-like_dom"/>
</dbReference>
<dbReference type="OrthoDB" id="6377396at2759"/>
<dbReference type="PANTHER" id="PTHR23279">
    <property type="entry name" value="DEFECTIVE PROBOSCIS EXTENSION RESPONSE DPR -RELATED"/>
    <property type="match status" value="1"/>
</dbReference>
<evidence type="ECO:0000313" key="3">
    <source>
        <dbReference type="Proteomes" id="UP000694843"/>
    </source>
</evidence>
<dbReference type="SMART" id="SM00406">
    <property type="entry name" value="IGv"/>
    <property type="match status" value="1"/>
</dbReference>
<evidence type="ECO:0000256" key="1">
    <source>
        <dbReference type="SAM" id="SignalP"/>
    </source>
</evidence>
<dbReference type="InterPro" id="IPR003599">
    <property type="entry name" value="Ig_sub"/>
</dbReference>
<dbReference type="SMART" id="SM00409">
    <property type="entry name" value="IG"/>
    <property type="match status" value="1"/>
</dbReference>
<reference evidence="4" key="1">
    <citation type="submission" date="2025-08" db="UniProtKB">
        <authorList>
            <consortium name="RefSeq"/>
        </authorList>
    </citation>
    <scope>IDENTIFICATION</scope>
    <source>
        <tissue evidence="4">Whole organism</tissue>
    </source>
</reference>
<proteinExistence type="predicted"/>
<dbReference type="PANTHER" id="PTHR23279:SF36">
    <property type="entry name" value="DEFECTIVE PROBOSCIS EXTENSION RESPONSE 9, ISOFORM A"/>
    <property type="match status" value="1"/>
</dbReference>